<dbReference type="PANTHER" id="PTHR34386:SF1">
    <property type="entry name" value="GLUTAREDOXIN-LIKE PROTEIN NRDH"/>
    <property type="match status" value="1"/>
</dbReference>
<dbReference type="PRINTS" id="PR00160">
    <property type="entry name" value="GLUTAREDOXIN"/>
</dbReference>
<keyword evidence="1" id="KW-1015">Disulfide bond</keyword>
<dbReference type="InterPro" id="IPR004045">
    <property type="entry name" value="Glutathione_S-Trfase_N"/>
</dbReference>
<dbReference type="PROSITE" id="PS50404">
    <property type="entry name" value="GST_NTER"/>
    <property type="match status" value="1"/>
</dbReference>
<proteinExistence type="predicted"/>
<dbReference type="AlphaFoldDB" id="A0A645GIM0"/>
<evidence type="ECO:0000256" key="1">
    <source>
        <dbReference type="ARBA" id="ARBA00023157"/>
    </source>
</evidence>
<dbReference type="EMBL" id="VSSQ01072327">
    <property type="protein sequence ID" value="MPN23734.1"/>
    <property type="molecule type" value="Genomic_DNA"/>
</dbReference>
<dbReference type="InterPro" id="IPR002109">
    <property type="entry name" value="Glutaredoxin"/>
</dbReference>
<gene>
    <name evidence="4" type="ORF">SDC9_171127</name>
</gene>
<organism evidence="4">
    <name type="scientific">bioreactor metagenome</name>
    <dbReference type="NCBI Taxonomy" id="1076179"/>
    <lineage>
        <taxon>unclassified sequences</taxon>
        <taxon>metagenomes</taxon>
        <taxon>ecological metagenomes</taxon>
    </lineage>
</organism>
<dbReference type="InterPro" id="IPR036249">
    <property type="entry name" value="Thioredoxin-like_sf"/>
</dbReference>
<feature type="domain" description="GST N-terminal" evidence="3">
    <location>
        <begin position="3"/>
        <end position="86"/>
    </location>
</feature>
<name>A0A645GIM0_9ZZZZ</name>
<evidence type="ECO:0000256" key="2">
    <source>
        <dbReference type="ARBA" id="ARBA00023284"/>
    </source>
</evidence>
<evidence type="ECO:0000259" key="3">
    <source>
        <dbReference type="PROSITE" id="PS50404"/>
    </source>
</evidence>
<sequence length="86" mass="10080">MAKRVKIYSDPACPYCMRAKALLKRNGLNFEEIVVSFGSKELEELSRLTHSKSLPQIFIDGKFIGGLEDLEYWLKQQKIKCMQRRR</sequence>
<dbReference type="InterPro" id="IPR014025">
    <property type="entry name" value="Glutaredoxin_subgr"/>
</dbReference>
<reference evidence="4" key="1">
    <citation type="submission" date="2019-08" db="EMBL/GenBank/DDBJ databases">
        <authorList>
            <person name="Kucharzyk K."/>
            <person name="Murdoch R.W."/>
            <person name="Higgins S."/>
            <person name="Loffler F."/>
        </authorList>
    </citation>
    <scope>NUCLEOTIDE SEQUENCE</scope>
</reference>
<keyword evidence="2" id="KW-0676">Redox-active center</keyword>
<dbReference type="PROSITE" id="PS51354">
    <property type="entry name" value="GLUTAREDOXIN_2"/>
    <property type="match status" value="1"/>
</dbReference>
<dbReference type="Gene3D" id="3.40.30.10">
    <property type="entry name" value="Glutaredoxin"/>
    <property type="match status" value="1"/>
</dbReference>
<dbReference type="Pfam" id="PF00462">
    <property type="entry name" value="Glutaredoxin"/>
    <property type="match status" value="1"/>
</dbReference>
<accession>A0A645GIM0</accession>
<dbReference type="GO" id="GO:0045454">
    <property type="term" value="P:cell redox homeostasis"/>
    <property type="evidence" value="ECO:0007669"/>
    <property type="project" value="TreeGrafter"/>
</dbReference>
<dbReference type="InterPro" id="IPR011767">
    <property type="entry name" value="GLR_AS"/>
</dbReference>
<evidence type="ECO:0000313" key="4">
    <source>
        <dbReference type="EMBL" id="MPN23734.1"/>
    </source>
</evidence>
<dbReference type="PROSITE" id="PS00195">
    <property type="entry name" value="GLUTAREDOXIN_1"/>
    <property type="match status" value="1"/>
</dbReference>
<protein>
    <recommendedName>
        <fullName evidence="3">GST N-terminal domain-containing protein</fullName>
    </recommendedName>
</protein>
<dbReference type="SUPFAM" id="SSF52833">
    <property type="entry name" value="Thioredoxin-like"/>
    <property type="match status" value="1"/>
</dbReference>
<dbReference type="GO" id="GO:0009055">
    <property type="term" value="F:electron transfer activity"/>
    <property type="evidence" value="ECO:0007669"/>
    <property type="project" value="TreeGrafter"/>
</dbReference>
<dbReference type="InterPro" id="IPR051548">
    <property type="entry name" value="Grx-like_ET"/>
</dbReference>
<dbReference type="PANTHER" id="PTHR34386">
    <property type="entry name" value="GLUTAREDOXIN"/>
    <property type="match status" value="1"/>
</dbReference>
<comment type="caution">
    <text evidence="4">The sequence shown here is derived from an EMBL/GenBank/DDBJ whole genome shotgun (WGS) entry which is preliminary data.</text>
</comment>